<dbReference type="PANTHER" id="PTHR43537">
    <property type="entry name" value="TRANSCRIPTIONAL REGULATOR, GNTR FAMILY"/>
    <property type="match status" value="1"/>
</dbReference>
<dbReference type="InterPro" id="IPR036390">
    <property type="entry name" value="WH_DNA-bd_sf"/>
</dbReference>
<feature type="region of interest" description="Disordered" evidence="4">
    <location>
        <begin position="1"/>
        <end position="24"/>
    </location>
</feature>
<keyword evidence="1" id="KW-0805">Transcription regulation</keyword>
<dbReference type="PROSITE" id="PS50949">
    <property type="entry name" value="HTH_GNTR"/>
    <property type="match status" value="1"/>
</dbReference>
<dbReference type="Pfam" id="PF07729">
    <property type="entry name" value="FCD"/>
    <property type="match status" value="1"/>
</dbReference>
<accession>A0ABS4X289</accession>
<evidence type="ECO:0000256" key="2">
    <source>
        <dbReference type="ARBA" id="ARBA00023125"/>
    </source>
</evidence>
<dbReference type="SUPFAM" id="SSF46785">
    <property type="entry name" value="Winged helix' DNA-binding domain"/>
    <property type="match status" value="1"/>
</dbReference>
<dbReference type="PANTHER" id="PTHR43537:SF5">
    <property type="entry name" value="UXU OPERON TRANSCRIPTIONAL REGULATOR"/>
    <property type="match status" value="1"/>
</dbReference>
<evidence type="ECO:0000313" key="7">
    <source>
        <dbReference type="Proteomes" id="UP001519290"/>
    </source>
</evidence>
<evidence type="ECO:0000313" key="6">
    <source>
        <dbReference type="EMBL" id="MBP2382575.1"/>
    </source>
</evidence>
<keyword evidence="3" id="KW-0804">Transcription</keyword>
<reference evidence="6 7" key="1">
    <citation type="submission" date="2021-03" db="EMBL/GenBank/DDBJ databases">
        <title>Sequencing the genomes of 1000 actinobacteria strains.</title>
        <authorList>
            <person name="Klenk H.-P."/>
        </authorList>
    </citation>
    <scope>NUCLEOTIDE SEQUENCE [LARGE SCALE GENOMIC DNA]</scope>
    <source>
        <strain evidence="6 7">DSM 14566</strain>
    </source>
</reference>
<dbReference type="InterPro" id="IPR008920">
    <property type="entry name" value="TF_FadR/GntR_C"/>
</dbReference>
<evidence type="ECO:0000259" key="5">
    <source>
        <dbReference type="PROSITE" id="PS50949"/>
    </source>
</evidence>
<proteinExistence type="predicted"/>
<dbReference type="InterPro" id="IPR011711">
    <property type="entry name" value="GntR_C"/>
</dbReference>
<dbReference type="Gene3D" id="1.10.10.10">
    <property type="entry name" value="Winged helix-like DNA-binding domain superfamily/Winged helix DNA-binding domain"/>
    <property type="match status" value="1"/>
</dbReference>
<dbReference type="SMART" id="SM00345">
    <property type="entry name" value="HTH_GNTR"/>
    <property type="match status" value="1"/>
</dbReference>
<evidence type="ECO:0000256" key="3">
    <source>
        <dbReference type="ARBA" id="ARBA00023163"/>
    </source>
</evidence>
<dbReference type="Gene3D" id="1.20.120.530">
    <property type="entry name" value="GntR ligand-binding domain-like"/>
    <property type="match status" value="1"/>
</dbReference>
<keyword evidence="2 6" id="KW-0238">DNA-binding</keyword>
<dbReference type="RefSeq" id="WP_209902503.1">
    <property type="nucleotide sequence ID" value="NZ_BAAAJW010000007.1"/>
</dbReference>
<dbReference type="SUPFAM" id="SSF48008">
    <property type="entry name" value="GntR ligand-binding domain-like"/>
    <property type="match status" value="1"/>
</dbReference>
<keyword evidence="7" id="KW-1185">Reference proteome</keyword>
<dbReference type="InterPro" id="IPR000524">
    <property type="entry name" value="Tscrpt_reg_HTH_GntR"/>
</dbReference>
<comment type="caution">
    <text evidence="6">The sequence shown here is derived from an EMBL/GenBank/DDBJ whole genome shotgun (WGS) entry which is preliminary data.</text>
</comment>
<name>A0ABS4X289_9MICO</name>
<gene>
    <name evidence="6" type="ORF">JOF43_002532</name>
</gene>
<dbReference type="EMBL" id="JAGIOD010000001">
    <property type="protein sequence ID" value="MBP2382575.1"/>
    <property type="molecule type" value="Genomic_DNA"/>
</dbReference>
<dbReference type="InterPro" id="IPR036388">
    <property type="entry name" value="WH-like_DNA-bd_sf"/>
</dbReference>
<dbReference type="Pfam" id="PF00392">
    <property type="entry name" value="GntR"/>
    <property type="match status" value="1"/>
</dbReference>
<dbReference type="SMART" id="SM00895">
    <property type="entry name" value="FCD"/>
    <property type="match status" value="1"/>
</dbReference>
<evidence type="ECO:0000256" key="1">
    <source>
        <dbReference type="ARBA" id="ARBA00023015"/>
    </source>
</evidence>
<feature type="domain" description="HTH gntR-type" evidence="5">
    <location>
        <begin position="17"/>
        <end position="84"/>
    </location>
</feature>
<sequence length="230" mass="24948">MSEEPTRDPGEGRAVRHSRSEHARRTLAGRIMDGALAPGTPLRIAGLSTELAMSATPVREALHLLTGEKLVEYLPMRGFVVTRPPDDEHVRTMGEARELLEPELAALAAQRATSAEREALDATLRRTAAAGIGTRFQEYEGYLDQSSSFHAEIARAARSPYLASALEAIPVHTLRFRRFGEAGVDDAEISVREHAAVLEAIDHGDAEAAREAMTAHVRAVTDRALRGPGE</sequence>
<dbReference type="Proteomes" id="UP001519290">
    <property type="component" value="Unassembled WGS sequence"/>
</dbReference>
<organism evidence="6 7">
    <name type="scientific">Brachybacterium sacelli</name>
    <dbReference type="NCBI Taxonomy" id="173364"/>
    <lineage>
        <taxon>Bacteria</taxon>
        <taxon>Bacillati</taxon>
        <taxon>Actinomycetota</taxon>
        <taxon>Actinomycetes</taxon>
        <taxon>Micrococcales</taxon>
        <taxon>Dermabacteraceae</taxon>
        <taxon>Brachybacterium</taxon>
    </lineage>
</organism>
<evidence type="ECO:0000256" key="4">
    <source>
        <dbReference type="SAM" id="MobiDB-lite"/>
    </source>
</evidence>
<dbReference type="GO" id="GO:0003677">
    <property type="term" value="F:DNA binding"/>
    <property type="evidence" value="ECO:0007669"/>
    <property type="project" value="UniProtKB-KW"/>
</dbReference>
<protein>
    <submittedName>
        <fullName evidence="6">DNA-binding GntR family transcriptional regulator</fullName>
    </submittedName>
</protein>